<dbReference type="AlphaFoldDB" id="A0A6N2LA71"/>
<organism evidence="1">
    <name type="scientific">Salix viminalis</name>
    <name type="common">Common osier</name>
    <name type="synonym">Basket willow</name>
    <dbReference type="NCBI Taxonomy" id="40686"/>
    <lineage>
        <taxon>Eukaryota</taxon>
        <taxon>Viridiplantae</taxon>
        <taxon>Streptophyta</taxon>
        <taxon>Embryophyta</taxon>
        <taxon>Tracheophyta</taxon>
        <taxon>Spermatophyta</taxon>
        <taxon>Magnoliopsida</taxon>
        <taxon>eudicotyledons</taxon>
        <taxon>Gunneridae</taxon>
        <taxon>Pentapetalae</taxon>
        <taxon>rosids</taxon>
        <taxon>fabids</taxon>
        <taxon>Malpighiales</taxon>
        <taxon>Salicaceae</taxon>
        <taxon>Saliceae</taxon>
        <taxon>Salix</taxon>
    </lineage>
</organism>
<proteinExistence type="predicted"/>
<protein>
    <submittedName>
        <fullName evidence="1">Uncharacterized protein</fullName>
    </submittedName>
</protein>
<gene>
    <name evidence="1" type="ORF">SVIM_LOCUS200074</name>
</gene>
<evidence type="ECO:0000313" key="1">
    <source>
        <dbReference type="EMBL" id="VFU37617.1"/>
    </source>
</evidence>
<reference evidence="1" key="1">
    <citation type="submission" date="2019-03" db="EMBL/GenBank/DDBJ databases">
        <authorList>
            <person name="Mank J."/>
            <person name="Almeida P."/>
        </authorList>
    </citation>
    <scope>NUCLEOTIDE SEQUENCE</scope>
    <source>
        <strain evidence="1">78183</strain>
    </source>
</reference>
<name>A0A6N2LA71_SALVM</name>
<sequence>MAYAITVNKGSGWWWWWWWVFVPRYHHLSLDSIINQLLYTHLKQTRPCRLQFVEWKFWFCSLTITRSWLKCELSRPQRLH</sequence>
<dbReference type="EMBL" id="CAADRP010001302">
    <property type="protein sequence ID" value="VFU37617.1"/>
    <property type="molecule type" value="Genomic_DNA"/>
</dbReference>
<accession>A0A6N2LA71</accession>